<reference evidence="2 3" key="1">
    <citation type="submission" date="2018-12" db="EMBL/GenBank/DDBJ databases">
        <title>Legionella sp,whole genome shotgun sequence.</title>
        <authorList>
            <person name="Wu H."/>
        </authorList>
    </citation>
    <scope>NUCLEOTIDE SEQUENCE [LARGE SCALE GENOMIC DNA]</scope>
    <source>
        <strain evidence="3">km714</strain>
    </source>
</reference>
<gene>
    <name evidence="2" type="ORF">EKM59_10900</name>
</gene>
<evidence type="ECO:0000313" key="3">
    <source>
        <dbReference type="Proteomes" id="UP000288012"/>
    </source>
</evidence>
<keyword evidence="1" id="KW-0175">Coiled coil</keyword>
<dbReference type="Proteomes" id="UP000288012">
    <property type="component" value="Unassembled WGS sequence"/>
</dbReference>
<evidence type="ECO:0000313" key="2">
    <source>
        <dbReference type="EMBL" id="RUQ81018.1"/>
    </source>
</evidence>
<feature type="coiled-coil region" evidence="1">
    <location>
        <begin position="307"/>
        <end position="337"/>
    </location>
</feature>
<organism evidence="2 3">
    <name type="scientific">Legionella septentrionalis</name>
    <dbReference type="NCBI Taxonomy" id="2498109"/>
    <lineage>
        <taxon>Bacteria</taxon>
        <taxon>Pseudomonadati</taxon>
        <taxon>Pseudomonadota</taxon>
        <taxon>Gammaproteobacteria</taxon>
        <taxon>Legionellales</taxon>
        <taxon>Legionellaceae</taxon>
        <taxon>Legionella</taxon>
    </lineage>
</organism>
<dbReference type="RefSeq" id="WP_126954968.1">
    <property type="nucleotide sequence ID" value="NZ_RZGR01000043.1"/>
</dbReference>
<dbReference type="EMBL" id="RZGR01000043">
    <property type="protein sequence ID" value="RUQ81018.1"/>
    <property type="molecule type" value="Genomic_DNA"/>
</dbReference>
<proteinExistence type="predicted"/>
<evidence type="ECO:0000256" key="1">
    <source>
        <dbReference type="SAM" id="Coils"/>
    </source>
</evidence>
<dbReference type="AlphaFoldDB" id="A0A433JGP5"/>
<name>A0A433JGP5_9GAMM</name>
<sequence>MLQVKTHLIIDIHALVIIRENPFSPGECELNFNSNFKDLLNSCLNKIASANTPQPTEDIILHCLVSPIEKTNKKFKKKTYQEEFLEVPLQWLYNTLAEEEIHFSKEPISLCKDQAGHFIYDKVSIKKQIGRQFPAEKFKNQYIFITLDKFFYQSLCEKNVKSLCLYDSGDINADDQKIFNQLSFASKKKYISLDIDDTTFLRSHSILSEETIINKNIVPLYEKMGQDTYAAFLTARGNPQQILNGLPKSIQAFKKEIKQCKFDSQNLKNRVQNNGKFFSNELVKTTTSATFLQTTMQAYEYKTTYALRNLTQKLDDMEQWLTEANALVQAYKQEQQKFYSAHAVAAKYKEHNMTIHIRPECFMSTVNTRQPKITRLAAIAQEMGEGILIHLDDNIEELNLMQKEVHSIKEQYNVTFIPMRVHFCGEFAEHHSERLQHFIMQGYTEKNEYSLLTKPIRSDGYFPLPNSLGDENDTEEDTHAGCCFCITS</sequence>
<keyword evidence="3" id="KW-1185">Reference proteome</keyword>
<protein>
    <submittedName>
        <fullName evidence="2">Uncharacterized protein</fullName>
    </submittedName>
</protein>
<accession>A0A433JGP5</accession>
<comment type="caution">
    <text evidence="2">The sequence shown here is derived from an EMBL/GenBank/DDBJ whole genome shotgun (WGS) entry which is preliminary data.</text>
</comment>